<dbReference type="FunFam" id="3.40.50.300:FF:000011">
    <property type="entry name" value="Putative ABC transporter ATP-binding component"/>
    <property type="match status" value="1"/>
</dbReference>
<feature type="region of interest" description="PtIM" evidence="12">
    <location>
        <begin position="242"/>
        <end position="322"/>
    </location>
</feature>
<dbReference type="EMBL" id="CP162411">
    <property type="protein sequence ID" value="XDL14160.1"/>
    <property type="molecule type" value="Genomic_DNA"/>
</dbReference>
<dbReference type="GO" id="GO:0005737">
    <property type="term" value="C:cytoplasm"/>
    <property type="evidence" value="ECO:0007669"/>
    <property type="project" value="UniProtKB-SubCell"/>
</dbReference>
<dbReference type="HAMAP" id="MF_00847">
    <property type="entry name" value="EttA"/>
    <property type="match status" value="1"/>
</dbReference>
<feature type="domain" description="ABC transporter" evidence="13">
    <location>
        <begin position="6"/>
        <end position="259"/>
    </location>
</feature>
<evidence type="ECO:0000256" key="6">
    <source>
        <dbReference type="ARBA" id="ARBA00022741"/>
    </source>
</evidence>
<dbReference type="InterPro" id="IPR032781">
    <property type="entry name" value="ABC_tran_Xtn"/>
</dbReference>
<gene>
    <name evidence="12 15" type="primary">ettA</name>
    <name evidence="14" type="ORF">LF923_0018630</name>
    <name evidence="15" type="ORF">LF929_002730</name>
</gene>
<dbReference type="GO" id="GO:0019843">
    <property type="term" value="F:rRNA binding"/>
    <property type="evidence" value="ECO:0007669"/>
    <property type="project" value="UniProtKB-UniRule"/>
</dbReference>
<comment type="domain">
    <text evidence="12">The arm domain is inserted in the first ABC transporter domain. Probably contacts ribosomal protein L1.</text>
</comment>
<dbReference type="Gene3D" id="3.40.50.300">
    <property type="entry name" value="P-loop containing nucleotide triphosphate hydrolases"/>
    <property type="match status" value="2"/>
</dbReference>
<comment type="domain">
    <text evidence="12">The P-site tRNA interaction motif (PtIM domain) probably interacts with the P-site tRNA(fMet) as well as the 23S rRNA.</text>
</comment>
<dbReference type="GO" id="GO:0045900">
    <property type="term" value="P:negative regulation of translational elongation"/>
    <property type="evidence" value="ECO:0007669"/>
    <property type="project" value="UniProtKB-UniRule"/>
</dbReference>
<dbReference type="AlphaFoldDB" id="A0AB39IWH1"/>
<comment type="catalytic activity">
    <reaction evidence="12">
        <text>ATP + H2O = ADP + phosphate + H(+)</text>
        <dbReference type="Rhea" id="RHEA:13065"/>
        <dbReference type="ChEBI" id="CHEBI:15377"/>
        <dbReference type="ChEBI" id="CHEBI:15378"/>
        <dbReference type="ChEBI" id="CHEBI:30616"/>
        <dbReference type="ChEBI" id="CHEBI:43474"/>
        <dbReference type="ChEBI" id="CHEBI:456216"/>
    </reaction>
</comment>
<feature type="binding site" evidence="12">
    <location>
        <begin position="356"/>
        <end position="363"/>
    </location>
    <ligand>
        <name>ATP</name>
        <dbReference type="ChEBI" id="CHEBI:30616"/>
        <label>2</label>
    </ligand>
</feature>
<feature type="domain" description="ABC transporter" evidence="13">
    <location>
        <begin position="324"/>
        <end position="542"/>
    </location>
</feature>
<dbReference type="PANTHER" id="PTHR43858">
    <property type="entry name" value="ENERGY-DEPENDENT TRANSLATIONAL THROTTLE PROTEIN ETTA"/>
    <property type="match status" value="1"/>
</dbReference>
<dbReference type="EC" id="3.6.1.-" evidence="12"/>
<dbReference type="RefSeq" id="WP_038905722.1">
    <property type="nucleotide sequence ID" value="NZ_CM001972.1"/>
</dbReference>
<dbReference type="PROSITE" id="PS50893">
    <property type="entry name" value="ABC_TRANSPORTER_2"/>
    <property type="match status" value="2"/>
</dbReference>
<dbReference type="GeneID" id="302580553"/>
<reference evidence="15" key="1">
    <citation type="submission" date="2024-07" db="EMBL/GenBank/DDBJ databases">
        <authorList>
            <person name="Pedron J."/>
        </authorList>
    </citation>
    <scope>NUCLEOTIDE SEQUENCE</scope>
    <source>
        <strain evidence="15">A003-S1-M15</strain>
        <strain evidence="14">A642-S2-A17</strain>
    </source>
</reference>
<evidence type="ECO:0000313" key="15">
    <source>
        <dbReference type="EMBL" id="XDL25154.1"/>
    </source>
</evidence>
<dbReference type="InterPro" id="IPR003439">
    <property type="entry name" value="ABC_transporter-like_ATP-bd"/>
</dbReference>
<dbReference type="InterPro" id="IPR027417">
    <property type="entry name" value="P-loop_NTPase"/>
</dbReference>
<dbReference type="InterPro" id="IPR017871">
    <property type="entry name" value="ABC_transporter-like_CS"/>
</dbReference>
<keyword evidence="5 12" id="KW-0677">Repeat</keyword>
<dbReference type="InterPro" id="IPR003593">
    <property type="entry name" value="AAA+_ATPase"/>
</dbReference>
<evidence type="ECO:0000256" key="9">
    <source>
        <dbReference type="ARBA" id="ARBA00022845"/>
    </source>
</evidence>
<keyword evidence="11 12" id="KW-0648">Protein biosynthesis</keyword>
<keyword evidence="7 12" id="KW-0378">Hydrolase</keyword>
<accession>A0AB39IWH1</accession>
<evidence type="ECO:0000313" key="14">
    <source>
        <dbReference type="EMBL" id="XDL14160.1"/>
    </source>
</evidence>
<dbReference type="GO" id="GO:0006412">
    <property type="term" value="P:translation"/>
    <property type="evidence" value="ECO:0007669"/>
    <property type="project" value="UniProtKB-KW"/>
</dbReference>
<proteinExistence type="inferred from homology"/>
<dbReference type="PANTHER" id="PTHR43858:SF1">
    <property type="entry name" value="ABC TRANSPORTER-RELATED PROTEIN"/>
    <property type="match status" value="1"/>
</dbReference>
<dbReference type="GO" id="GO:0043022">
    <property type="term" value="F:ribosome binding"/>
    <property type="evidence" value="ECO:0007669"/>
    <property type="project" value="UniProtKB-UniRule"/>
</dbReference>
<evidence type="ECO:0000256" key="10">
    <source>
        <dbReference type="ARBA" id="ARBA00022884"/>
    </source>
</evidence>
<comment type="subunit">
    <text evidence="12">Monomer. Probably contacts ribosomal proteins L1, L5, L33 and S7, the 16S and 23S rRNA and the P-site containing tRNA(fMet).</text>
</comment>
<dbReference type="EMBL" id="CP162670">
    <property type="protein sequence ID" value="XDL25154.1"/>
    <property type="molecule type" value="Genomic_DNA"/>
</dbReference>
<dbReference type="GO" id="GO:0005524">
    <property type="term" value="F:ATP binding"/>
    <property type="evidence" value="ECO:0007669"/>
    <property type="project" value="UniProtKB-UniRule"/>
</dbReference>
<evidence type="ECO:0000256" key="2">
    <source>
        <dbReference type="ARBA" id="ARBA00022490"/>
    </source>
</evidence>
<keyword evidence="3 12" id="KW-0820">tRNA-binding</keyword>
<keyword evidence="9 12" id="KW-0810">Translation regulation</keyword>
<feature type="binding site" evidence="12">
    <location>
        <begin position="39"/>
        <end position="46"/>
    </location>
    <ligand>
        <name>ATP</name>
        <dbReference type="ChEBI" id="CHEBI:30616"/>
        <label>1</label>
    </ligand>
</feature>
<protein>
    <recommendedName>
        <fullName evidence="12">Energy-dependent translational throttle protein EttA</fullName>
        <ecNumber evidence="12">3.6.1.-</ecNumber>
    </recommendedName>
    <alternativeName>
        <fullName evidence="12">Translational regulatory factor EttA</fullName>
    </alternativeName>
</protein>
<dbReference type="PROSITE" id="PS00211">
    <property type="entry name" value="ABC_TRANSPORTER_1"/>
    <property type="match status" value="1"/>
</dbReference>
<dbReference type="NCBIfam" id="NF008775">
    <property type="entry name" value="PRK11819.1"/>
    <property type="match status" value="1"/>
</dbReference>
<keyword evidence="4 12" id="KW-0699">rRNA-binding</keyword>
<dbReference type="GO" id="GO:0016887">
    <property type="term" value="F:ATP hydrolysis activity"/>
    <property type="evidence" value="ECO:0007669"/>
    <property type="project" value="UniProtKB-UniRule"/>
</dbReference>
<keyword evidence="10 12" id="KW-0694">RNA-binding</keyword>
<keyword evidence="6 12" id="KW-0547">Nucleotide-binding</keyword>
<evidence type="ECO:0000256" key="7">
    <source>
        <dbReference type="ARBA" id="ARBA00022801"/>
    </source>
</evidence>
<name>A0AB39IWH1_9GAMM</name>
<dbReference type="GO" id="GO:0000049">
    <property type="term" value="F:tRNA binding"/>
    <property type="evidence" value="ECO:0007669"/>
    <property type="project" value="UniProtKB-UniRule"/>
</dbReference>
<evidence type="ECO:0000256" key="12">
    <source>
        <dbReference type="HAMAP-Rule" id="MF_00847"/>
    </source>
</evidence>
<feature type="region of interest" description="Arm" evidence="12">
    <location>
        <begin position="95"/>
        <end position="139"/>
    </location>
</feature>
<evidence type="ECO:0000256" key="4">
    <source>
        <dbReference type="ARBA" id="ARBA00022730"/>
    </source>
</evidence>
<dbReference type="CDD" id="cd03221">
    <property type="entry name" value="ABCF_EF-3"/>
    <property type="match status" value="2"/>
</dbReference>
<dbReference type="Pfam" id="PF12848">
    <property type="entry name" value="ABC_tran_Xtn"/>
    <property type="match status" value="1"/>
</dbReference>
<evidence type="ECO:0000256" key="5">
    <source>
        <dbReference type="ARBA" id="ARBA00022737"/>
    </source>
</evidence>
<dbReference type="FunFam" id="3.40.50.300:FF:000183">
    <property type="entry name" value="ABC transporter ATP-binding protein yjjK"/>
    <property type="match status" value="1"/>
</dbReference>
<keyword evidence="2 12" id="KW-0963">Cytoplasm</keyword>
<comment type="function">
    <text evidence="12">A translation factor that gates the progression of the 70S ribosomal initiation complex (IC, containing tRNA(fMet) in the P-site) into the translation elongation cycle by using a mechanism sensitive to the ATP/ADP ratio. Binds to the 70S ribosome E-site where it modulates the state of the translating ribosome during subunit translocation. ATP hydrolysis probably frees it from the ribosome, which can enter the elongation phase.</text>
</comment>
<dbReference type="SUPFAM" id="SSF52540">
    <property type="entry name" value="P-loop containing nucleoside triphosphate hydrolases"/>
    <property type="match status" value="2"/>
</dbReference>
<evidence type="ECO:0000256" key="3">
    <source>
        <dbReference type="ARBA" id="ARBA00022555"/>
    </source>
</evidence>
<sequence>MAQYVYTMHRVGKVVPPKRHILKNISLSFFPGAKIGVLGLNGAGKSTLLRIMAGIDKDIEGEARPQPGIKIGYLPQEPQLNLEHTVREAIEEAVGEVKHALTRLDEVYAAYADPEADFDKLAKEQGELEAIIQAHDGHNLDNQLERAADALRLPPWDAKIANLSGGERRRVAICRLLLEKPDMLLLDEPTNHLDAESVAWLERFLHDYEGTVVAITHDRYFLDNVAGWILELDRGEGIPWEGNYSSWLEQKDQRLAQEAATEAARRKSIEKELEWVRQNPKGRQAKGKARLARFDELNSVEYQKRNETSELFIPPGPRLGDKVLDVQNLTKSYGDRVLIDNLSFSIPKGAIVGIIGPNGAGKSTLFRMLSAQEQPDSGSISLGDTVQLASVDQFRDKMDGSKTVWEEVSGGQDIMRIGNFEIPSRAYVGRFNFKGVDQGKRIGELSGGERGRVHLAKLLQVGGNMLLLDEPTNDLDIETLRALENALLEFPGCAMVISHDRWFLDRIATHIIDYQDEGKVEFFEGNFTEYEEYKKRTLGAEALEPHRIKYKKMA</sequence>
<comment type="subcellular location">
    <subcellularLocation>
        <location evidence="12">Cytoplasm</location>
    </subcellularLocation>
    <text evidence="12">Associates with ribosomes and polysomes.</text>
</comment>
<evidence type="ECO:0000256" key="8">
    <source>
        <dbReference type="ARBA" id="ARBA00022840"/>
    </source>
</evidence>
<dbReference type="NCBIfam" id="TIGR03719">
    <property type="entry name" value="ABC_ABC_ChvD"/>
    <property type="match status" value="1"/>
</dbReference>
<comment type="similarity">
    <text evidence="1 12">Belongs to the ABC transporter superfamily. ABCF family. Translational throttle EttA subfamily.</text>
</comment>
<keyword evidence="8 12" id="KW-0067">ATP-binding</keyword>
<dbReference type="Pfam" id="PF00005">
    <property type="entry name" value="ABC_tran"/>
    <property type="match status" value="2"/>
</dbReference>
<organism evidence="15">
    <name type="scientific">Dickeya oryzae</name>
    <dbReference type="NCBI Taxonomy" id="1240404"/>
    <lineage>
        <taxon>Bacteria</taxon>
        <taxon>Pseudomonadati</taxon>
        <taxon>Pseudomonadota</taxon>
        <taxon>Gammaproteobacteria</taxon>
        <taxon>Enterobacterales</taxon>
        <taxon>Pectobacteriaceae</taxon>
        <taxon>Dickeya</taxon>
    </lineage>
</organism>
<evidence type="ECO:0000256" key="11">
    <source>
        <dbReference type="ARBA" id="ARBA00022917"/>
    </source>
</evidence>
<evidence type="ECO:0000259" key="13">
    <source>
        <dbReference type="PROSITE" id="PS50893"/>
    </source>
</evidence>
<evidence type="ECO:0000256" key="1">
    <source>
        <dbReference type="ARBA" id="ARBA00005868"/>
    </source>
</evidence>
<dbReference type="SMART" id="SM00382">
    <property type="entry name" value="AAA"/>
    <property type="match status" value="2"/>
</dbReference>
<dbReference type="InterPro" id="IPR022374">
    <property type="entry name" value="EttA"/>
</dbReference>